<dbReference type="GO" id="GO:0019563">
    <property type="term" value="P:glycerol catabolic process"/>
    <property type="evidence" value="ECO:0007669"/>
    <property type="project" value="TreeGrafter"/>
</dbReference>
<dbReference type="GO" id="GO:0005829">
    <property type="term" value="C:cytosol"/>
    <property type="evidence" value="ECO:0007669"/>
    <property type="project" value="TreeGrafter"/>
</dbReference>
<evidence type="ECO:0000256" key="8">
    <source>
        <dbReference type="ARBA" id="ARBA00022840"/>
    </source>
</evidence>
<evidence type="ECO:0000256" key="1">
    <source>
        <dbReference type="ARBA" id="ARBA00005190"/>
    </source>
</evidence>
<evidence type="ECO:0000313" key="13">
    <source>
        <dbReference type="EMBL" id="RUO23322.1"/>
    </source>
</evidence>
<name>A0A432W272_9GAMM</name>
<sequence>MSTNASAGGSAAQHQGQYILAIDQGTTSSRAMVYNTKLEAKGRGQQEFPQHFPANGHVEHEPMDIWQTTILACRQAIKDAGVDVSKLAVLGITNQRETTIVWDKATGQPIHRAIVWQDRRTADHCQELRDNDLEDWVQERTGLLLDPYFSATKIAWVLDHVEGARQRAEAGELAFGTVDSFLLWHLSGGQVHATDATNASRTLLMNLHTRQWDPELCATFCVPTAMLPEICDNASSFAMVDRTLFQAETEITFAGQTSEKNESADLPVGALIGDQQGALVGQACIEPGQIKSTYGTGCFALVNTGEQPVMSDHRLLSTLGYQLNGEATYALEGSIFMAGAIVQWLRDKLGIIDTAAETESLAEGIGAEQSEILIPAFTGLGAPYWQPNARAAIFGMTRDTGKKQLAAAALRSVALQSRDLFKAMVADGQTIDTIKVDGGMTDNAWFMQALADITGYTVVRADTAEISVRGAAFLAGLEVNIFRSLTDLPPLCKSAGTFSPKTNKQERQALHQRWLAAIEKVR</sequence>
<evidence type="ECO:0000313" key="14">
    <source>
        <dbReference type="Proteomes" id="UP000288395"/>
    </source>
</evidence>
<evidence type="ECO:0000256" key="7">
    <source>
        <dbReference type="ARBA" id="ARBA00022798"/>
    </source>
</evidence>
<dbReference type="FunFam" id="3.30.420.40:FF:000007">
    <property type="entry name" value="Glycerol kinase"/>
    <property type="match status" value="1"/>
</dbReference>
<evidence type="ECO:0000256" key="9">
    <source>
        <dbReference type="ARBA" id="ARBA00043149"/>
    </source>
</evidence>
<dbReference type="CDD" id="cd07786">
    <property type="entry name" value="FGGY_EcGK_like"/>
    <property type="match status" value="1"/>
</dbReference>
<dbReference type="GO" id="GO:0005524">
    <property type="term" value="F:ATP binding"/>
    <property type="evidence" value="ECO:0007669"/>
    <property type="project" value="UniProtKB-KW"/>
</dbReference>
<evidence type="ECO:0000256" key="6">
    <source>
        <dbReference type="ARBA" id="ARBA00022777"/>
    </source>
</evidence>
<evidence type="ECO:0000259" key="11">
    <source>
        <dbReference type="Pfam" id="PF00370"/>
    </source>
</evidence>
<dbReference type="FunFam" id="3.30.420.40:FF:000008">
    <property type="entry name" value="Glycerol kinase"/>
    <property type="match status" value="1"/>
</dbReference>
<dbReference type="OrthoDB" id="9805576at2"/>
<dbReference type="PIRSF" id="PIRSF000538">
    <property type="entry name" value="GlpK"/>
    <property type="match status" value="1"/>
</dbReference>
<evidence type="ECO:0000256" key="10">
    <source>
        <dbReference type="ARBA" id="ARBA00052101"/>
    </source>
</evidence>
<proteinExistence type="inferred from homology"/>
<dbReference type="InterPro" id="IPR018485">
    <property type="entry name" value="FGGY_C"/>
</dbReference>
<protein>
    <recommendedName>
        <fullName evidence="3">glycerol kinase</fullName>
        <ecNumber evidence="3">2.7.1.30</ecNumber>
    </recommendedName>
    <alternativeName>
        <fullName evidence="9">ATP:glycerol 3-phosphotransferase</fullName>
    </alternativeName>
</protein>
<dbReference type="InterPro" id="IPR000577">
    <property type="entry name" value="Carb_kinase_FGGY"/>
</dbReference>
<comment type="catalytic activity">
    <reaction evidence="10">
        <text>glycerol + ATP = sn-glycerol 3-phosphate + ADP + H(+)</text>
        <dbReference type="Rhea" id="RHEA:21644"/>
        <dbReference type="ChEBI" id="CHEBI:15378"/>
        <dbReference type="ChEBI" id="CHEBI:17754"/>
        <dbReference type="ChEBI" id="CHEBI:30616"/>
        <dbReference type="ChEBI" id="CHEBI:57597"/>
        <dbReference type="ChEBI" id="CHEBI:456216"/>
        <dbReference type="EC" id="2.7.1.30"/>
    </reaction>
</comment>
<keyword evidence="7" id="KW-0319">Glycerol metabolism</keyword>
<dbReference type="SUPFAM" id="SSF53067">
    <property type="entry name" value="Actin-like ATPase domain"/>
    <property type="match status" value="2"/>
</dbReference>
<gene>
    <name evidence="13" type="primary">glpK</name>
    <name evidence="13" type="ORF">CWE08_01345</name>
</gene>
<organism evidence="13 14">
    <name type="scientific">Aliidiomarina iranensis</name>
    <dbReference type="NCBI Taxonomy" id="1434071"/>
    <lineage>
        <taxon>Bacteria</taxon>
        <taxon>Pseudomonadati</taxon>
        <taxon>Pseudomonadota</taxon>
        <taxon>Gammaproteobacteria</taxon>
        <taxon>Alteromonadales</taxon>
        <taxon>Idiomarinaceae</taxon>
        <taxon>Aliidiomarina</taxon>
    </lineage>
</organism>
<dbReference type="GO" id="GO:0004370">
    <property type="term" value="F:glycerol kinase activity"/>
    <property type="evidence" value="ECO:0007669"/>
    <property type="project" value="UniProtKB-EC"/>
</dbReference>
<evidence type="ECO:0000256" key="4">
    <source>
        <dbReference type="ARBA" id="ARBA00022679"/>
    </source>
</evidence>
<dbReference type="InterPro" id="IPR018484">
    <property type="entry name" value="FGGY_N"/>
</dbReference>
<keyword evidence="14" id="KW-1185">Reference proteome</keyword>
<accession>A0A432W272</accession>
<dbReference type="Pfam" id="PF00370">
    <property type="entry name" value="FGGY_N"/>
    <property type="match status" value="1"/>
</dbReference>
<dbReference type="InterPro" id="IPR043129">
    <property type="entry name" value="ATPase_NBD"/>
</dbReference>
<evidence type="ECO:0000256" key="5">
    <source>
        <dbReference type="ARBA" id="ARBA00022741"/>
    </source>
</evidence>
<dbReference type="NCBIfam" id="TIGR01311">
    <property type="entry name" value="glycerol_kin"/>
    <property type="match status" value="1"/>
</dbReference>
<comment type="caution">
    <text evidence="13">The sequence shown here is derived from an EMBL/GenBank/DDBJ whole genome shotgun (WGS) entry which is preliminary data.</text>
</comment>
<dbReference type="InterPro" id="IPR005999">
    <property type="entry name" value="Glycerol_kin"/>
</dbReference>
<keyword evidence="8" id="KW-0067">ATP-binding</keyword>
<comment type="similarity">
    <text evidence="2">Belongs to the FGGY kinase family.</text>
</comment>
<keyword evidence="6 13" id="KW-0418">Kinase</keyword>
<feature type="domain" description="Carbohydrate kinase FGGY N-terminal" evidence="11">
    <location>
        <begin position="18"/>
        <end position="245"/>
    </location>
</feature>
<evidence type="ECO:0000256" key="2">
    <source>
        <dbReference type="ARBA" id="ARBA00009156"/>
    </source>
</evidence>
<dbReference type="Proteomes" id="UP000288395">
    <property type="component" value="Unassembled WGS sequence"/>
</dbReference>
<reference evidence="14" key="1">
    <citation type="journal article" date="2018" name="Front. Microbiol.">
        <title>Genome-Based Analysis Reveals the Taxonomy and Diversity of the Family Idiomarinaceae.</title>
        <authorList>
            <person name="Liu Y."/>
            <person name="Lai Q."/>
            <person name="Shao Z."/>
        </authorList>
    </citation>
    <scope>NUCLEOTIDE SEQUENCE [LARGE SCALE GENOMIC DNA]</scope>
    <source>
        <strain evidence="14">GBPy7</strain>
    </source>
</reference>
<dbReference type="PANTHER" id="PTHR10196">
    <property type="entry name" value="SUGAR KINASE"/>
    <property type="match status" value="1"/>
</dbReference>
<evidence type="ECO:0000256" key="3">
    <source>
        <dbReference type="ARBA" id="ARBA00012099"/>
    </source>
</evidence>
<dbReference type="EC" id="2.7.1.30" evidence="3"/>
<keyword evidence="4" id="KW-0808">Transferase</keyword>
<dbReference type="PANTHER" id="PTHR10196:SF78">
    <property type="entry name" value="GLYCEROL KINASE"/>
    <property type="match status" value="1"/>
</dbReference>
<dbReference type="RefSeq" id="WP_126764873.1">
    <property type="nucleotide sequence ID" value="NZ_PIPJ01000001.1"/>
</dbReference>
<dbReference type="EMBL" id="PIPJ01000001">
    <property type="protein sequence ID" value="RUO23322.1"/>
    <property type="molecule type" value="Genomic_DNA"/>
</dbReference>
<dbReference type="InterPro" id="IPR018483">
    <property type="entry name" value="Carb_kinase_FGGY_CS"/>
</dbReference>
<comment type="pathway">
    <text evidence="1">Polyol metabolism; glycerol degradation via glycerol kinase pathway; sn-glycerol 3-phosphate from glycerol: step 1/1.</text>
</comment>
<evidence type="ECO:0000259" key="12">
    <source>
        <dbReference type="Pfam" id="PF02782"/>
    </source>
</evidence>
<feature type="domain" description="Carbohydrate kinase FGGY C-terminal" evidence="12">
    <location>
        <begin position="292"/>
        <end position="476"/>
    </location>
</feature>
<dbReference type="Pfam" id="PF02782">
    <property type="entry name" value="FGGY_C"/>
    <property type="match status" value="1"/>
</dbReference>
<dbReference type="PROSITE" id="PS00933">
    <property type="entry name" value="FGGY_KINASES_1"/>
    <property type="match status" value="1"/>
</dbReference>
<keyword evidence="5" id="KW-0547">Nucleotide-binding</keyword>
<dbReference type="GO" id="GO:0006072">
    <property type="term" value="P:glycerol-3-phosphate metabolic process"/>
    <property type="evidence" value="ECO:0007669"/>
    <property type="project" value="InterPro"/>
</dbReference>
<dbReference type="NCBIfam" id="NF000756">
    <property type="entry name" value="PRK00047.1"/>
    <property type="match status" value="1"/>
</dbReference>
<dbReference type="Gene3D" id="3.30.420.40">
    <property type="match status" value="2"/>
</dbReference>
<dbReference type="AlphaFoldDB" id="A0A432W272"/>